<reference evidence="1" key="1">
    <citation type="submission" date="2022-10" db="EMBL/GenBank/DDBJ databases">
        <title>Genome Sequence of Xylaria curta.</title>
        <authorList>
            <person name="Buettner E."/>
        </authorList>
    </citation>
    <scope>NUCLEOTIDE SEQUENCE</scope>
    <source>
        <strain evidence="1">Babe10</strain>
    </source>
</reference>
<dbReference type="EMBL" id="JAPDGR010000118">
    <property type="protein sequence ID" value="KAJ2995866.1"/>
    <property type="molecule type" value="Genomic_DNA"/>
</dbReference>
<comment type="caution">
    <text evidence="1">The sequence shown here is derived from an EMBL/GenBank/DDBJ whole genome shotgun (WGS) entry which is preliminary data.</text>
</comment>
<organism evidence="1 2">
    <name type="scientific">Xylaria curta</name>
    <dbReference type="NCBI Taxonomy" id="42375"/>
    <lineage>
        <taxon>Eukaryota</taxon>
        <taxon>Fungi</taxon>
        <taxon>Dikarya</taxon>
        <taxon>Ascomycota</taxon>
        <taxon>Pezizomycotina</taxon>
        <taxon>Sordariomycetes</taxon>
        <taxon>Xylariomycetidae</taxon>
        <taxon>Xylariales</taxon>
        <taxon>Xylariaceae</taxon>
        <taxon>Xylaria</taxon>
    </lineage>
</organism>
<protein>
    <submittedName>
        <fullName evidence="1">Uncharacterized protein</fullName>
    </submittedName>
</protein>
<accession>A0ACC1PNB3</accession>
<keyword evidence="2" id="KW-1185">Reference proteome</keyword>
<sequence>MSITNGTNKSNGTNGTNGAAADAFTPIAICGMACRLPGNVHSPEDLWEFLMSKGDARGLVPDSRYSIAGHYSTSGKPATTNTEHGYFLDPTIDLGSLDTSFFPLGRKELEGLDPQQRIFLEVARESLDDAGEVGWKGKNVGVYIGSFTNDWYDICNADTQKTKYVASTHDFALSNRVSYEMDLRGPSVTIRTACSSSLIALGDACASIAKGECTSAIVGGTNLLLAPSLTTAISEQGALSPDGSCKTFSSAANGYARGEGIVAIFVKKLSDAQRDGNPIRGVIVGTGTNADGKTPGFSVPNSVAQEELIRSTYQLAGISESEMAQTGYFECHGTGTTVGDTIETSAISRVFGNSGGIHIGSVKPNLGHGEGASGLTGLLKAVLALEHRTIPPTIKCMPLNPKIPFETNGLKVVAEATPWPEDRYERVSVNCFGIGGSNAHVIVDSAARYLSPPTAATAESDGSKPQLLLFSANTQNSLQLMTKAWSEYLEKNLENVSLSRIAYTLAMRREQLPFRSFSVVTKNACTITSASATAASPPKASNLVMVFTGQGSQWPQMGRELLQTNAVFKESVQLLDNYLSALGADTPDWKIEDELLKPSRTSRVNDAEFSQPLCTAIQVALVDTLASVGIRPQAVVGHSSGEIGAAYAAGGLTAKDAIIIAFYRGLASKRQTRVGAMAAVSMSWESVQKHLRPGVVVACENSPESITLSGDAEQIKLVVADLKKTYPTILASVLKVNKAYHSDHMVEIGEEYFRMMKDAGVVGAKPSVPFFSSVTGDLLADGKHDIETDALGPRYWQKNLESPVLFKDAVSKIFHTEVLPFPAHQSVFLEVGAHAALSGPLRQILIRESISAPHIATLTRHQDGLQTFLTAIGKLWGLNFKVDFSPLLTSGISLPDLPRYPWNHRRSYWSESRIAKEWRFREFPHHDLLGVRVLESSALEPAWRNLVHLDSVPWLRDHKIREDNIFPFAGYIAIAGEAIRQLTNIQEGFELKNVIVTTSLVLPEGSPTEILTSFHRHRYSDNVESEWWDFTIMSYNGYVWVKHCVGKVRARKQLPSRIQEAPSYDTLPHKVNMRQWYERMARAGMNYGPEFRTLQQTSTTSNGSSMAANGKLRSDILRNDADYHVHPVVIDTFFQLAGAAYNHGLTHDYKQIIPLSVEYIAIQRCSADSIEIGAAGEQLGGSINSVGTLTADSEVFATVSGAILGPLDAADDTSDSSPIPPLARSEWVPHIDFSDFSNLVKSSHDHSLYLPTLESLTQLAVVLSQRALMNAEGEDVSPSKQNFRKWLSRLSFPALEGLSTDELKARVDSLCTSLAGTPAAPAAIVIANTLTDLDLILSGRASSFESIHSQEVVSNVYEFLSGQDLSGFFHCLGYSKPNLKILELSTGSGATRPGSWDNFKRKDGQVLYSRYVYAQPLPEFTDTTKEIYGKEQPNLEFVTFSISENPQEQGLDDSFDLIIANNTIHSTSSLGTSLRHVRSLLAPDGRLLLHQPRVDLLWTKYVFGSFPAWWVGENDERPEGPYVDTQRWIDELVSAGFNGLAGVVPDSPTPSHLSTAMLAGGPRIAPITSEGITLLHNADEVNTIKPLASRLEEAGFSVTWVTVNDTLPKDQNVISVLEVNRPFFSTLDEEKLENLKSWLAQLNDSAAGIFWVIPSLQSEKPDPTFAPIVGFSRTIRGELGVDIATCEVSDFTSDIELASIVKTVRVFHDRYTENTENSLDPDFEYAISGDVIRVMRIFPYVAEESSVTPVTSQEVYFGMKEVGRLDSLCWFPYQATPPKDDEIQVEVHASGVNLRDILTAMGQIAFRGERPLLGFEAAGIVRQIGSNVSKFRPGDRVVFMADQTFSTVVTQKEDLCQAIPDNMSFAEAASMPVVYMTAIHSLITTARLEKGQSVLIHSGCGGVGIASIQIATMLGAKIYTTVGSEEKVNYLTTNFGIPRNQIFNSRNTSFVDDLMRETGGRGVDVALNALSGELLHSTWRCIAKFGIMVEIGKIDVAGRGQLDMDVFLENRTYACVDILSLGYERPQVTSRLLQSMIDYYQQGYIKPLPLAGVFPAGDATAAFRYMQQGTHIGKIIITIRDSGNLTIGAEHIVAAQNKSNTFEAEASYLIVGGLGGLGRSVAIWMAQRGAQNIIILSRRDTKGQHEQDFIRLLGSLGCTLTLVQGSVTDLDDVVKSLKATTKPVRGIIQMTMVLRDQSFPKMTIEDWNEATAPKVQGTWNLHNAANSLNLDLKFFILISSLSGVIGQTGQANYAAANTFLDTFARYRNAMGLPCTAIDVGAVEGVGYLSENSELLRKMRGTGWRLITEEALLGTVATTLQESISGEEKSKHVNGVTQSSWSDIVVDENRIMLGMTPEIPLSSPDASSRLRKDARMAVYHNTKQGRSDAGENGGNTLRAFLSQVKTDSTILKQSTAATTLANEIGKKLFTLLLKPEQEPDITLGLSEVGLDSMIAVEMRAWWKLEFGFNISVLEMLATGTLAALGEKAVKGLTEIYDG</sequence>
<evidence type="ECO:0000313" key="2">
    <source>
        <dbReference type="Proteomes" id="UP001143856"/>
    </source>
</evidence>
<proteinExistence type="predicted"/>
<gene>
    <name evidence="1" type="ORF">NUW58_g1155</name>
</gene>
<name>A0ACC1PNB3_9PEZI</name>
<dbReference type="Proteomes" id="UP001143856">
    <property type="component" value="Unassembled WGS sequence"/>
</dbReference>
<evidence type="ECO:0000313" key="1">
    <source>
        <dbReference type="EMBL" id="KAJ2995866.1"/>
    </source>
</evidence>